<dbReference type="EMBL" id="KN846971">
    <property type="protein sequence ID" value="KIW81782.1"/>
    <property type="molecule type" value="Genomic_DNA"/>
</dbReference>
<dbReference type="GO" id="GO:0016491">
    <property type="term" value="F:oxidoreductase activity"/>
    <property type="evidence" value="ECO:0007669"/>
    <property type="project" value="UniProtKB-KW"/>
</dbReference>
<accession>A0A0D2F503</accession>
<dbReference type="AlphaFoldDB" id="A0A0D2F503"/>
<evidence type="ECO:0000259" key="3">
    <source>
        <dbReference type="Pfam" id="PF05368"/>
    </source>
</evidence>
<keyword evidence="5" id="KW-1185">Reference proteome</keyword>
<keyword evidence="2" id="KW-0560">Oxidoreductase</keyword>
<reference evidence="4 5" key="1">
    <citation type="submission" date="2015-01" db="EMBL/GenBank/DDBJ databases">
        <title>The Genome Sequence of Fonsecaea pedrosoi CBS 271.37.</title>
        <authorList>
            <consortium name="The Broad Institute Genomics Platform"/>
            <person name="Cuomo C."/>
            <person name="de Hoog S."/>
            <person name="Gorbushina A."/>
            <person name="Stielow B."/>
            <person name="Teixiera M."/>
            <person name="Abouelleil A."/>
            <person name="Chapman S.B."/>
            <person name="Priest M."/>
            <person name="Young S.K."/>
            <person name="Wortman J."/>
            <person name="Nusbaum C."/>
            <person name="Birren B."/>
        </authorList>
    </citation>
    <scope>NUCLEOTIDE SEQUENCE [LARGE SCALE GENOMIC DNA]</scope>
    <source>
        <strain evidence="4 5">CBS 271.37</strain>
    </source>
</reference>
<dbReference type="RefSeq" id="XP_013285590.1">
    <property type="nucleotide sequence ID" value="XM_013430136.1"/>
</dbReference>
<dbReference type="CDD" id="cd05259">
    <property type="entry name" value="PCBER_SDR_a"/>
    <property type="match status" value="1"/>
</dbReference>
<dbReference type="Proteomes" id="UP000053029">
    <property type="component" value="Unassembled WGS sequence"/>
</dbReference>
<evidence type="ECO:0000256" key="2">
    <source>
        <dbReference type="ARBA" id="ARBA00023002"/>
    </source>
</evidence>
<organism evidence="4 5">
    <name type="scientific">Fonsecaea pedrosoi CBS 271.37</name>
    <dbReference type="NCBI Taxonomy" id="1442368"/>
    <lineage>
        <taxon>Eukaryota</taxon>
        <taxon>Fungi</taxon>
        <taxon>Dikarya</taxon>
        <taxon>Ascomycota</taxon>
        <taxon>Pezizomycotina</taxon>
        <taxon>Eurotiomycetes</taxon>
        <taxon>Chaetothyriomycetidae</taxon>
        <taxon>Chaetothyriales</taxon>
        <taxon>Herpotrichiellaceae</taxon>
        <taxon>Fonsecaea</taxon>
    </lineage>
</organism>
<dbReference type="Gene3D" id="3.90.25.10">
    <property type="entry name" value="UDP-galactose 4-epimerase, domain 1"/>
    <property type="match status" value="1"/>
</dbReference>
<dbReference type="GeneID" id="25304298"/>
<dbReference type="HOGENOM" id="CLU_044876_6_0_1"/>
<evidence type="ECO:0000256" key="1">
    <source>
        <dbReference type="ARBA" id="ARBA00022857"/>
    </source>
</evidence>
<dbReference type="VEuPathDB" id="FungiDB:Z517_04808"/>
<gene>
    <name evidence="4" type="ORF">Z517_04808</name>
</gene>
<dbReference type="InterPro" id="IPR045312">
    <property type="entry name" value="PCBER-like"/>
</dbReference>
<evidence type="ECO:0000313" key="5">
    <source>
        <dbReference type="Proteomes" id="UP000053029"/>
    </source>
</evidence>
<keyword evidence="1" id="KW-0521">NADP</keyword>
<dbReference type="Gene3D" id="3.40.50.720">
    <property type="entry name" value="NAD(P)-binding Rossmann-like Domain"/>
    <property type="match status" value="1"/>
</dbReference>
<dbReference type="InterPro" id="IPR036291">
    <property type="entry name" value="NAD(P)-bd_dom_sf"/>
</dbReference>
<protein>
    <recommendedName>
        <fullName evidence="3">NmrA-like domain-containing protein</fullName>
    </recommendedName>
</protein>
<dbReference type="PANTHER" id="PTHR47706">
    <property type="entry name" value="NMRA-LIKE FAMILY PROTEIN"/>
    <property type="match status" value="1"/>
</dbReference>
<sequence>MSNQNVFLVGATGEVGRHVLNALIDHGSFDITCFIRSSSEGKPSTRQLRDRGVKVAIGDLNGPLKAVVAMLENCDTVISCMSPVGLKDQIPLVDAAVQAGVKRFLPCNWGTPSARGGILAVKDVKEEIHDYIFQHRLGYTIIDVGFWYQASLPRVPSGKFDSAIFIPINDVYAGGVTPNMLTDVRDVGRITAEIVRDERTLNHRVIAYGDVLSQNEIHQIIEDKTGEKLQLSTKTNDEAQAALEQAKAALGSNPDEKTNRFLLAAAQYAVTKYVRGDNTPENARYLGYIDANELFPDFKYRSYAEFIDEVIAGKIERLYQDVQIWKPS</sequence>
<dbReference type="Pfam" id="PF05368">
    <property type="entry name" value="NmrA"/>
    <property type="match status" value="1"/>
</dbReference>
<name>A0A0D2F503_9EURO</name>
<dbReference type="SUPFAM" id="SSF51735">
    <property type="entry name" value="NAD(P)-binding Rossmann-fold domains"/>
    <property type="match status" value="1"/>
</dbReference>
<dbReference type="InterPro" id="IPR008030">
    <property type="entry name" value="NmrA-like"/>
</dbReference>
<dbReference type="PANTHER" id="PTHR47706:SF9">
    <property type="entry name" value="NMRA-LIKE DOMAIN-CONTAINING PROTEIN-RELATED"/>
    <property type="match status" value="1"/>
</dbReference>
<evidence type="ECO:0000313" key="4">
    <source>
        <dbReference type="EMBL" id="KIW81782.1"/>
    </source>
</evidence>
<feature type="domain" description="NmrA-like" evidence="3">
    <location>
        <begin position="3"/>
        <end position="232"/>
    </location>
</feature>
<dbReference type="STRING" id="1442368.A0A0D2F503"/>
<dbReference type="InterPro" id="IPR051609">
    <property type="entry name" value="NmrA/Isoflavone_reductase-like"/>
</dbReference>
<proteinExistence type="predicted"/>
<dbReference type="OrthoDB" id="419598at2759"/>